<evidence type="ECO:0000313" key="1">
    <source>
        <dbReference type="EMBL" id="MFH4982442.1"/>
    </source>
</evidence>
<sequence>MKYNSSDVKCMVRPINCKQCDRPSVDDLYWDYRLLDGNRGGEFFTQWFVPVPVHFLKETGELCGPLRHDFEDTVRVDDHFIRDLVNTLRDGELLNLGACWRDKSGVFRIIYSRIPCSPDYSFSGVVIYATWWFKQPLGPHPYMVILAGKPHLKLVKRPRRIVTLCHFELDPNSDAKTSGFLQSLILTTILSVIRLH</sequence>
<protein>
    <submittedName>
        <fullName evidence="1">Uncharacterized protein</fullName>
    </submittedName>
</protein>
<keyword evidence="2" id="KW-1185">Reference proteome</keyword>
<reference evidence="1 2" key="1">
    <citation type="submission" date="2024-08" db="EMBL/GenBank/DDBJ databases">
        <title>Gnathostoma spinigerum genome.</title>
        <authorList>
            <person name="Gonzalez-Bertolin B."/>
            <person name="Monzon S."/>
            <person name="Zaballos A."/>
            <person name="Jimenez P."/>
            <person name="Dekumyoy P."/>
            <person name="Varona S."/>
            <person name="Cuesta I."/>
            <person name="Sumanam S."/>
            <person name="Adisakwattana P."/>
            <person name="Gasser R.B."/>
            <person name="Hernandez-Gonzalez A."/>
            <person name="Young N.D."/>
            <person name="Perteguer M.J."/>
        </authorList>
    </citation>
    <scope>NUCLEOTIDE SEQUENCE [LARGE SCALE GENOMIC DNA]</scope>
    <source>
        <strain evidence="1">AL3</strain>
        <tissue evidence="1">Liver</tissue>
    </source>
</reference>
<gene>
    <name evidence="1" type="ORF">AB6A40_009151</name>
</gene>
<dbReference type="EMBL" id="JBGFUD010009308">
    <property type="protein sequence ID" value="MFH4982442.1"/>
    <property type="molecule type" value="Genomic_DNA"/>
</dbReference>
<dbReference type="AlphaFoldDB" id="A0ABD6F026"/>
<accession>A0ABD6F026</accession>
<proteinExistence type="predicted"/>
<evidence type="ECO:0000313" key="2">
    <source>
        <dbReference type="Proteomes" id="UP001608902"/>
    </source>
</evidence>
<comment type="caution">
    <text evidence="1">The sequence shown here is derived from an EMBL/GenBank/DDBJ whole genome shotgun (WGS) entry which is preliminary data.</text>
</comment>
<organism evidence="1 2">
    <name type="scientific">Gnathostoma spinigerum</name>
    <dbReference type="NCBI Taxonomy" id="75299"/>
    <lineage>
        <taxon>Eukaryota</taxon>
        <taxon>Metazoa</taxon>
        <taxon>Ecdysozoa</taxon>
        <taxon>Nematoda</taxon>
        <taxon>Chromadorea</taxon>
        <taxon>Rhabditida</taxon>
        <taxon>Spirurina</taxon>
        <taxon>Gnathostomatomorpha</taxon>
        <taxon>Gnathostomatoidea</taxon>
        <taxon>Gnathostomatidae</taxon>
        <taxon>Gnathostoma</taxon>
    </lineage>
</organism>
<dbReference type="Proteomes" id="UP001608902">
    <property type="component" value="Unassembled WGS sequence"/>
</dbReference>
<name>A0ABD6F026_9BILA</name>